<dbReference type="InterPro" id="IPR032508">
    <property type="entry name" value="FecR_C"/>
</dbReference>
<feature type="domain" description="FecR protein" evidence="2">
    <location>
        <begin position="157"/>
        <end position="246"/>
    </location>
</feature>
<feature type="domain" description="Protein FecR C-terminal" evidence="3">
    <location>
        <begin position="293"/>
        <end position="360"/>
    </location>
</feature>
<gene>
    <name evidence="4" type="ORF">SAMN05444412_106140</name>
</gene>
<comment type="caution">
    <text evidence="4">The sequence shown here is derived from an EMBL/GenBank/DDBJ whole genome shotgun (WGS) entry which is preliminary data.</text>
</comment>
<evidence type="ECO:0000313" key="4">
    <source>
        <dbReference type="EMBL" id="SDZ13554.1"/>
    </source>
</evidence>
<dbReference type="PANTHER" id="PTHR30273:SF2">
    <property type="entry name" value="PROTEIN FECR"/>
    <property type="match status" value="1"/>
</dbReference>
<keyword evidence="1" id="KW-1133">Transmembrane helix</keyword>
<dbReference type="PANTHER" id="PTHR30273">
    <property type="entry name" value="PERIPLASMIC SIGNAL SENSOR AND SIGMA FACTOR ACTIVATOR FECR-RELATED"/>
    <property type="match status" value="1"/>
</dbReference>
<dbReference type="InterPro" id="IPR006860">
    <property type="entry name" value="FecR"/>
</dbReference>
<dbReference type="InterPro" id="IPR012373">
    <property type="entry name" value="Ferrdict_sens_TM"/>
</dbReference>
<evidence type="ECO:0000313" key="5">
    <source>
        <dbReference type="Proteomes" id="UP000199663"/>
    </source>
</evidence>
<dbReference type="Proteomes" id="UP000199663">
    <property type="component" value="Unassembled WGS sequence"/>
</dbReference>
<proteinExistence type="predicted"/>
<evidence type="ECO:0000259" key="3">
    <source>
        <dbReference type="Pfam" id="PF16344"/>
    </source>
</evidence>
<organism evidence="4 5">
    <name type="scientific">Rhodonellum ikkaensis</name>
    <dbReference type="NCBI Taxonomy" id="336829"/>
    <lineage>
        <taxon>Bacteria</taxon>
        <taxon>Pseudomonadati</taxon>
        <taxon>Bacteroidota</taxon>
        <taxon>Cytophagia</taxon>
        <taxon>Cytophagales</taxon>
        <taxon>Cytophagaceae</taxon>
        <taxon>Rhodonellum</taxon>
    </lineage>
</organism>
<dbReference type="RefSeq" id="WP_022582115.1">
    <property type="nucleotide sequence ID" value="NZ_FNQC01000006.1"/>
</dbReference>
<dbReference type="Gene3D" id="2.60.120.1440">
    <property type="match status" value="1"/>
</dbReference>
<reference evidence="4 5" key="1">
    <citation type="submission" date="2016-10" db="EMBL/GenBank/DDBJ databases">
        <authorList>
            <person name="Varghese N."/>
            <person name="Submissions S."/>
        </authorList>
    </citation>
    <scope>NUCLEOTIDE SEQUENCE [LARGE SCALE GENOMIC DNA]</scope>
    <source>
        <strain evidence="4 5">DSM 17997</strain>
    </source>
</reference>
<dbReference type="Pfam" id="PF04773">
    <property type="entry name" value="FecR"/>
    <property type="match status" value="1"/>
</dbReference>
<keyword evidence="1" id="KW-0472">Membrane</keyword>
<feature type="transmembrane region" description="Helical" evidence="1">
    <location>
        <begin position="115"/>
        <end position="135"/>
    </location>
</feature>
<evidence type="ECO:0000256" key="1">
    <source>
        <dbReference type="SAM" id="Phobius"/>
    </source>
</evidence>
<dbReference type="Pfam" id="PF16344">
    <property type="entry name" value="FecR_C"/>
    <property type="match status" value="1"/>
</dbReference>
<dbReference type="EMBL" id="FNQC01000006">
    <property type="protein sequence ID" value="SDZ13554.1"/>
    <property type="molecule type" value="Genomic_DNA"/>
</dbReference>
<evidence type="ECO:0000259" key="2">
    <source>
        <dbReference type="Pfam" id="PF04773"/>
    </source>
</evidence>
<keyword evidence="1" id="KW-0812">Transmembrane</keyword>
<protein>
    <submittedName>
        <fullName evidence="4">FecR family protein</fullName>
    </submittedName>
</protein>
<accession>A0A1H3QIX2</accession>
<dbReference type="Gene3D" id="3.55.50.30">
    <property type="match status" value="1"/>
</dbReference>
<keyword evidence="5" id="KW-1185">Reference proteome</keyword>
<name>A0A1H3QIX2_9BACT</name>
<sequence length="362" mass="41468">MNKSEYTLEDFVLDPEFKKWVLNNDPEAKAYWVEFMGLNKDKIDDIQHARKILINLSRKKYAMNQDELDLQWKKIDERIGQINHPSHSGKVVSLDSWSAIQRHKDESNKKRKKHFWRGIAASFLLVLASTAFFWFQIKNQDFSEVEPKEVFVLHEAPAGVKTTIALPDGSKVFLNSGSSLRYVKNLEGDVRLLTLRGEAFFDVAKDTLRPFVVKTNQLSTTALGTSFNIKAYSDHVISISLLTGSVFVNNDSNSDFQVRLAPGEGVFANTETNDWRKEQFDPEEIIAWMNKTLIFNDTPMSEAILKLENWFGVKIEIQNPIPKSLTVSGKFKDENLKNILEGLSYGSRFSYSIEGKEIKIQF</sequence>